<evidence type="ECO:0000256" key="2">
    <source>
        <dbReference type="ARBA" id="ARBA00022980"/>
    </source>
</evidence>
<dbReference type="Gene3D" id="1.10.10.1760">
    <property type="entry name" value="60S ribosomal protein L36"/>
    <property type="match status" value="1"/>
</dbReference>
<accession>A0ABR2LN19</accession>
<evidence type="ECO:0000256" key="1">
    <source>
        <dbReference type="ARBA" id="ARBA00006509"/>
    </source>
</evidence>
<dbReference type="PROSITE" id="PS01190">
    <property type="entry name" value="RIBOSOMAL_L36E"/>
    <property type="match status" value="1"/>
</dbReference>
<reference evidence="6 7" key="1">
    <citation type="journal article" date="2022" name="Nat. Plants">
        <title>Genomes of leafy and leafless Platanthera orchids illuminate the evolution of mycoheterotrophy.</title>
        <authorList>
            <person name="Li M.H."/>
            <person name="Liu K.W."/>
            <person name="Li Z."/>
            <person name="Lu H.C."/>
            <person name="Ye Q.L."/>
            <person name="Zhang D."/>
            <person name="Wang J.Y."/>
            <person name="Li Y.F."/>
            <person name="Zhong Z.M."/>
            <person name="Liu X."/>
            <person name="Yu X."/>
            <person name="Liu D.K."/>
            <person name="Tu X.D."/>
            <person name="Liu B."/>
            <person name="Hao Y."/>
            <person name="Liao X.Y."/>
            <person name="Jiang Y.T."/>
            <person name="Sun W.H."/>
            <person name="Chen J."/>
            <person name="Chen Y.Q."/>
            <person name="Ai Y."/>
            <person name="Zhai J.W."/>
            <person name="Wu S.S."/>
            <person name="Zhou Z."/>
            <person name="Hsiao Y.Y."/>
            <person name="Wu W.L."/>
            <person name="Chen Y.Y."/>
            <person name="Lin Y.F."/>
            <person name="Hsu J.L."/>
            <person name="Li C.Y."/>
            <person name="Wang Z.W."/>
            <person name="Zhao X."/>
            <person name="Zhong W.Y."/>
            <person name="Ma X.K."/>
            <person name="Ma L."/>
            <person name="Huang J."/>
            <person name="Chen G.Z."/>
            <person name="Huang M.Z."/>
            <person name="Huang L."/>
            <person name="Peng D.H."/>
            <person name="Luo Y.B."/>
            <person name="Zou S.Q."/>
            <person name="Chen S.P."/>
            <person name="Lan S."/>
            <person name="Tsai W.C."/>
            <person name="Van de Peer Y."/>
            <person name="Liu Z.J."/>
        </authorList>
    </citation>
    <scope>NUCLEOTIDE SEQUENCE [LARGE SCALE GENOMIC DNA]</scope>
    <source>
        <strain evidence="6">Lor288</strain>
    </source>
</reference>
<keyword evidence="2 4" id="KW-0689">Ribosomal protein</keyword>
<dbReference type="Pfam" id="PF01158">
    <property type="entry name" value="Ribosomal_L36e"/>
    <property type="match status" value="1"/>
</dbReference>
<feature type="compositionally biased region" description="Basic residues" evidence="5">
    <location>
        <begin position="13"/>
        <end position="22"/>
    </location>
</feature>
<evidence type="ECO:0000256" key="4">
    <source>
        <dbReference type="RuleBase" id="RU000665"/>
    </source>
</evidence>
<evidence type="ECO:0000256" key="3">
    <source>
        <dbReference type="ARBA" id="ARBA00023274"/>
    </source>
</evidence>
<dbReference type="InterPro" id="IPR038097">
    <property type="entry name" value="Ribosomal_eL36_sf"/>
</dbReference>
<name>A0ABR2LN19_9ASPA</name>
<dbReference type="Proteomes" id="UP001412067">
    <property type="component" value="Unassembled WGS sequence"/>
</dbReference>
<gene>
    <name evidence="6" type="primary">RPL36</name>
    <name evidence="6" type="ORF">KSP40_PGU021526</name>
</gene>
<comment type="similarity">
    <text evidence="1 4">Belongs to the eukaryotic ribosomal protein eL36 family.</text>
</comment>
<dbReference type="InterPro" id="IPR000509">
    <property type="entry name" value="Ribosomal_eL36"/>
</dbReference>
<keyword evidence="7" id="KW-1185">Reference proteome</keyword>
<evidence type="ECO:0000256" key="5">
    <source>
        <dbReference type="SAM" id="MobiDB-lite"/>
    </source>
</evidence>
<evidence type="ECO:0000313" key="6">
    <source>
        <dbReference type="EMBL" id="KAK8945625.1"/>
    </source>
</evidence>
<dbReference type="PANTHER" id="PTHR10114">
    <property type="entry name" value="60S RIBOSOMAL PROTEIN L36"/>
    <property type="match status" value="1"/>
</dbReference>
<sequence length="139" mass="15583">MLGRAQGSGVRDHARKRRVQDCARKRRKGACKEAACAGASKEAACAGARNEAVCARTRKKAARPKLILFIWLNKGRPVTRKELPPRPSSRKGVESNLYICLIIQKTSKRVRFVKNLIREVAGFVPYEKRITELLKVGIE</sequence>
<feature type="region of interest" description="Disordered" evidence="5">
    <location>
        <begin position="1"/>
        <end position="22"/>
    </location>
</feature>
<proteinExistence type="inferred from homology"/>
<keyword evidence="3 4" id="KW-0687">Ribonucleoprotein</keyword>
<comment type="caution">
    <text evidence="6">The sequence shown here is derived from an EMBL/GenBank/DDBJ whole genome shotgun (WGS) entry which is preliminary data.</text>
</comment>
<dbReference type="EMBL" id="JBBWWR010000017">
    <property type="protein sequence ID" value="KAK8945625.1"/>
    <property type="molecule type" value="Genomic_DNA"/>
</dbReference>
<organism evidence="6 7">
    <name type="scientific">Platanthera guangdongensis</name>
    <dbReference type="NCBI Taxonomy" id="2320717"/>
    <lineage>
        <taxon>Eukaryota</taxon>
        <taxon>Viridiplantae</taxon>
        <taxon>Streptophyta</taxon>
        <taxon>Embryophyta</taxon>
        <taxon>Tracheophyta</taxon>
        <taxon>Spermatophyta</taxon>
        <taxon>Magnoliopsida</taxon>
        <taxon>Liliopsida</taxon>
        <taxon>Asparagales</taxon>
        <taxon>Orchidaceae</taxon>
        <taxon>Orchidoideae</taxon>
        <taxon>Orchideae</taxon>
        <taxon>Orchidinae</taxon>
        <taxon>Platanthera</taxon>
    </lineage>
</organism>
<dbReference type="GO" id="GO:0005840">
    <property type="term" value="C:ribosome"/>
    <property type="evidence" value="ECO:0007669"/>
    <property type="project" value="UniProtKB-KW"/>
</dbReference>
<evidence type="ECO:0000313" key="7">
    <source>
        <dbReference type="Proteomes" id="UP001412067"/>
    </source>
</evidence>
<protein>
    <recommendedName>
        <fullName evidence="4">60S ribosomal protein L36</fullName>
    </recommendedName>
</protein>